<sequence length="590" mass="65087">MINSLGNRVRPTDTAAVLKLTARIIDESGIVQTLESAAKTKGPAGAPPRYGQYTARGVLIAMFHAVFAGRPASLAEVCALIWTDYTDDQLKFIGMPDIRTTERLAVLTADAAAWRNEHQRLWQFVRRMLDPMDDTPRAANARTGRTASKAAQQKAAITMAPQTELRRKVLNDLITATIDRSLLDDWKGDLAIDEHVVHVSKAFTNYYDDKGMKASATPMANFYKKQNRVGAGWSVGLTRAVATSRPYGRRVPTVCVALDINGSSPGSAEAAKRCLDQFKSSPIRPTKGRNDRTHLVTDQAYSRTTLFNADVLERGYTLLMHYPNDARIRLLHDLGRVIDPEETEPGPFMYRGTILCPAAAHLLRQAGPEAPTPGDTPQHAARFNEHQEALRHCEMPLNGLPQVTINRAPGRPSKTTTAEPERVIKLRVQCPAAKGKVRCAIRSAIQGDGSFEDPATQRLPDLSGSAPIEQWPLVCENANTTIVLTPRQFTQYQPVMEGSWEHQDWMSCNRSRDEGFNSVLTSTEGGNLQDRSVYGRRNPMVSLTIAFSVARANIKIQERWREAVRNNGGVAPNEPRVGQEGNHDGRVAAA</sequence>
<feature type="region of interest" description="Disordered" evidence="1">
    <location>
        <begin position="567"/>
        <end position="590"/>
    </location>
</feature>
<dbReference type="OrthoDB" id="3837969at2"/>
<reference evidence="2 3" key="1">
    <citation type="journal article" date="2019" name="Environ. Microbiol.">
        <title>Species interactions and distinct microbial communities in high Arctic permafrost affected cryosols are associated with the CH4 and CO2 gas fluxes.</title>
        <authorList>
            <person name="Altshuler I."/>
            <person name="Hamel J."/>
            <person name="Turney S."/>
            <person name="Magnuson E."/>
            <person name="Levesque R."/>
            <person name="Greer C."/>
            <person name="Whyte L.G."/>
        </authorList>
    </citation>
    <scope>NUCLEOTIDE SEQUENCE [LARGE SCALE GENOMIC DNA]</scope>
    <source>
        <strain evidence="2 3">S9.3A</strain>
    </source>
</reference>
<dbReference type="RefSeq" id="WP_140740185.1">
    <property type="nucleotide sequence ID" value="NZ_RCZM01000003.1"/>
</dbReference>
<evidence type="ECO:0000313" key="2">
    <source>
        <dbReference type="EMBL" id="TPG17183.1"/>
    </source>
</evidence>
<feature type="compositionally biased region" description="Basic and acidic residues" evidence="1">
    <location>
        <begin position="581"/>
        <end position="590"/>
    </location>
</feature>
<evidence type="ECO:0000313" key="3">
    <source>
        <dbReference type="Proteomes" id="UP000317722"/>
    </source>
</evidence>
<evidence type="ECO:0000256" key="1">
    <source>
        <dbReference type="SAM" id="MobiDB-lite"/>
    </source>
</evidence>
<accession>A0A502CWJ2</accession>
<dbReference type="Proteomes" id="UP000317722">
    <property type="component" value="Unassembled WGS sequence"/>
</dbReference>
<name>A0A502CWJ2_9MICO</name>
<keyword evidence="3" id="KW-1185">Reference proteome</keyword>
<protein>
    <submittedName>
        <fullName evidence="2">Uncharacterized protein</fullName>
    </submittedName>
</protein>
<dbReference type="AlphaFoldDB" id="A0A502CWJ2"/>
<proteinExistence type="predicted"/>
<dbReference type="EMBL" id="RCZM01000003">
    <property type="protein sequence ID" value="TPG17183.1"/>
    <property type="molecule type" value="Genomic_DNA"/>
</dbReference>
<gene>
    <name evidence="2" type="ORF">EAH86_10495</name>
</gene>
<organism evidence="2 3">
    <name type="scientific">Pedococcus bigeumensis</name>
    <dbReference type="NCBI Taxonomy" id="433644"/>
    <lineage>
        <taxon>Bacteria</taxon>
        <taxon>Bacillati</taxon>
        <taxon>Actinomycetota</taxon>
        <taxon>Actinomycetes</taxon>
        <taxon>Micrococcales</taxon>
        <taxon>Intrasporangiaceae</taxon>
        <taxon>Pedococcus</taxon>
    </lineage>
</organism>
<comment type="caution">
    <text evidence="2">The sequence shown here is derived from an EMBL/GenBank/DDBJ whole genome shotgun (WGS) entry which is preliminary data.</text>
</comment>